<keyword evidence="2" id="KW-1185">Reference proteome</keyword>
<dbReference type="AlphaFoldDB" id="A0A9N9AGB7"/>
<evidence type="ECO:0000313" key="1">
    <source>
        <dbReference type="EMBL" id="CAG8528075.1"/>
    </source>
</evidence>
<dbReference type="EMBL" id="CAJVPY010001583">
    <property type="protein sequence ID" value="CAG8528075.1"/>
    <property type="molecule type" value="Genomic_DNA"/>
</dbReference>
<gene>
    <name evidence="1" type="ORF">DERYTH_LOCUS4206</name>
</gene>
<accession>A0A9N9AGB7</accession>
<comment type="caution">
    <text evidence="1">The sequence shown here is derived from an EMBL/GenBank/DDBJ whole genome shotgun (WGS) entry which is preliminary data.</text>
</comment>
<protein>
    <submittedName>
        <fullName evidence="1">15708_t:CDS:1</fullName>
    </submittedName>
</protein>
<feature type="non-terminal residue" evidence="1">
    <location>
        <position position="188"/>
    </location>
</feature>
<organism evidence="1 2">
    <name type="scientific">Dentiscutata erythropus</name>
    <dbReference type="NCBI Taxonomy" id="1348616"/>
    <lineage>
        <taxon>Eukaryota</taxon>
        <taxon>Fungi</taxon>
        <taxon>Fungi incertae sedis</taxon>
        <taxon>Mucoromycota</taxon>
        <taxon>Glomeromycotina</taxon>
        <taxon>Glomeromycetes</taxon>
        <taxon>Diversisporales</taxon>
        <taxon>Gigasporaceae</taxon>
        <taxon>Dentiscutata</taxon>
    </lineage>
</organism>
<proteinExistence type="predicted"/>
<reference evidence="1" key="1">
    <citation type="submission" date="2021-06" db="EMBL/GenBank/DDBJ databases">
        <authorList>
            <person name="Kallberg Y."/>
            <person name="Tangrot J."/>
            <person name="Rosling A."/>
        </authorList>
    </citation>
    <scope>NUCLEOTIDE SEQUENCE</scope>
    <source>
        <strain evidence="1">MA453B</strain>
    </source>
</reference>
<evidence type="ECO:0000313" key="2">
    <source>
        <dbReference type="Proteomes" id="UP000789405"/>
    </source>
</evidence>
<dbReference type="Proteomes" id="UP000789405">
    <property type="component" value="Unassembled WGS sequence"/>
</dbReference>
<dbReference type="OrthoDB" id="2217964at2759"/>
<name>A0A9N9AGB7_9GLOM</name>
<sequence length="188" mass="22135">KDDISEIKHPPNMIMTEQQKQLDNFLKKHKTLFSQQSAHNHLVENVIDYYSLEEQTLLRFLSSYNTNDLWETALSKVVYECQKAMKDKYCIRLLANSYYLDELLKIENGRAKWLEYVESNGLRSQTSPGDIRGNPEQIYQTRKISLHFLDGLTDKDYNNKFLPYTQTSLDFITWDMRNSFNASEDLAS</sequence>